<comment type="caution">
    <text evidence="1">The sequence shown here is derived from an EMBL/GenBank/DDBJ whole genome shotgun (WGS) entry which is preliminary data.</text>
</comment>
<proteinExistence type="predicted"/>
<sequence>MGGVDGLETHPTARSSTRASVVRMAADVSSGPRCGRIDAVTTYVRFRGKNRHERGFFPGVFWLVNRLARDGVLTAEQERFRRTTNAWYDAAYTTPSHVDPTVFDPTVNPGAVAWFKADTAGHLIERVDGYLEILAAHDIACETVRSTDPGRVVYEDEHQVVVVPH</sequence>
<organism evidence="1 2">
    <name type="scientific">Saccharothrix lopnurensis</name>
    <dbReference type="NCBI Taxonomy" id="1670621"/>
    <lineage>
        <taxon>Bacteria</taxon>
        <taxon>Bacillati</taxon>
        <taxon>Actinomycetota</taxon>
        <taxon>Actinomycetes</taxon>
        <taxon>Pseudonocardiales</taxon>
        <taxon>Pseudonocardiaceae</taxon>
        <taxon>Saccharothrix</taxon>
    </lineage>
</organism>
<accession>A0ABW1P793</accession>
<keyword evidence="2" id="KW-1185">Reference proteome</keyword>
<evidence type="ECO:0000313" key="1">
    <source>
        <dbReference type="EMBL" id="MFC6091480.1"/>
    </source>
</evidence>
<evidence type="ECO:0000313" key="2">
    <source>
        <dbReference type="Proteomes" id="UP001596220"/>
    </source>
</evidence>
<name>A0ABW1P793_9PSEU</name>
<dbReference type="EMBL" id="JBHSQO010000018">
    <property type="protein sequence ID" value="MFC6091480.1"/>
    <property type="molecule type" value="Genomic_DNA"/>
</dbReference>
<reference evidence="2" key="1">
    <citation type="journal article" date="2019" name="Int. J. Syst. Evol. Microbiol.">
        <title>The Global Catalogue of Microorganisms (GCM) 10K type strain sequencing project: providing services to taxonomists for standard genome sequencing and annotation.</title>
        <authorList>
            <consortium name="The Broad Institute Genomics Platform"/>
            <consortium name="The Broad Institute Genome Sequencing Center for Infectious Disease"/>
            <person name="Wu L."/>
            <person name="Ma J."/>
        </authorList>
    </citation>
    <scope>NUCLEOTIDE SEQUENCE [LARGE SCALE GENOMIC DNA]</scope>
    <source>
        <strain evidence="2">CGMCC 4.7246</strain>
    </source>
</reference>
<protein>
    <submittedName>
        <fullName evidence="1">Uncharacterized protein</fullName>
    </submittedName>
</protein>
<gene>
    <name evidence="1" type="ORF">ACFP3R_19570</name>
</gene>
<dbReference type="Proteomes" id="UP001596220">
    <property type="component" value="Unassembled WGS sequence"/>
</dbReference>